<name>A0A1L0AVQ9_9ASCO</name>
<evidence type="ECO:0000256" key="6">
    <source>
        <dbReference type="ARBA" id="ARBA00022694"/>
    </source>
</evidence>
<dbReference type="InterPro" id="IPR056744">
    <property type="entry name" value="TRM5/TYW2-like_N"/>
</dbReference>
<evidence type="ECO:0000256" key="10">
    <source>
        <dbReference type="HAMAP-Rule" id="MF_03152"/>
    </source>
</evidence>
<keyword evidence="8 10" id="KW-0539">Nucleus</keyword>
<evidence type="ECO:0000259" key="11">
    <source>
        <dbReference type="PROSITE" id="PS51684"/>
    </source>
</evidence>
<gene>
    <name evidence="10" type="primary">TRM5</name>
    <name evidence="12" type="ORF">HGUI_00400</name>
</gene>
<evidence type="ECO:0000256" key="4">
    <source>
        <dbReference type="ARBA" id="ARBA00022679"/>
    </source>
</evidence>
<dbReference type="InterPro" id="IPR030382">
    <property type="entry name" value="MeTrfase_TRM5/TYW2"/>
</dbReference>
<reference evidence="13" key="1">
    <citation type="submission" date="2016-11" db="EMBL/GenBank/DDBJ databases">
        <authorList>
            <person name="Guldener U."/>
        </authorList>
    </citation>
    <scope>NUCLEOTIDE SEQUENCE [LARGE SCALE GENOMIC DNA]</scope>
</reference>
<feature type="binding site" evidence="10">
    <location>
        <position position="421"/>
    </location>
    <ligand>
        <name>S-adenosyl-L-methionine</name>
        <dbReference type="ChEBI" id="CHEBI:59789"/>
    </ligand>
</feature>
<sequence>MSTNVNNITPLSFTTEQVKGRNTLLTKVLLPKDHILKNIAYKYNINNEIVDIENKDCLFKGKINCYSILIKDPKLIGKISKTFNNTGDLLRIMGQPSIVGDEHTNYRKVLFSPNIQKFEDLSEGFQKFLKEEHIITHSNDKIFKPHVLTFDYSYWSAQEIISTIIPNVLKEKHEDINDDLIESPVSYSVTGDIAHLNLRSQFNDARFLIGRILIDKISGLNKIVNKMKTIDTKFRTFAMEVIASRSEPYPKTSLPEDMSKDPSFENYFRCQHKESNCVFTLDFSKVYWNSRLQTEHDRLINTFKENDLVIDVMAGIGPFSCPSGKKGVFVISNDLNPSSYEYMQINVAKNNVKNYVQCRNLDGAELIRNTLKYVREFRFRAIYSYKGELTTKTYVKGKDKKRVTKQMKITVPNLPNHYVMNLPETAIEFLNNFKSIYNELEASKIDTLPYVHVHCFEKYGSDEQLSDREIHYRVYKRIIKQFDLSEDNETLPFDCMKFHEVRRVAPCKPMYCVSFQLPLDIVKTN</sequence>
<evidence type="ECO:0000256" key="9">
    <source>
        <dbReference type="ARBA" id="ARBA00047783"/>
    </source>
</evidence>
<dbReference type="InterPro" id="IPR056743">
    <property type="entry name" value="TRM5-TYW2-like_MTfase"/>
</dbReference>
<dbReference type="EC" id="2.1.1.228" evidence="10"/>
<keyword evidence="6 10" id="KW-0819">tRNA processing</keyword>
<dbReference type="PANTHER" id="PTHR23245">
    <property type="entry name" value="TRNA METHYLTRANSFERASE"/>
    <property type="match status" value="1"/>
</dbReference>
<dbReference type="Proteomes" id="UP000183365">
    <property type="component" value="Unassembled WGS sequence"/>
</dbReference>
<accession>A0A1L0AVQ9</accession>
<evidence type="ECO:0000256" key="8">
    <source>
        <dbReference type="ARBA" id="ARBA00023242"/>
    </source>
</evidence>
<dbReference type="GO" id="GO:0005759">
    <property type="term" value="C:mitochondrial matrix"/>
    <property type="evidence" value="ECO:0007669"/>
    <property type="project" value="UniProtKB-SubCell"/>
</dbReference>
<comment type="subunit">
    <text evidence="10">Monomer.</text>
</comment>
<dbReference type="PROSITE" id="PS51684">
    <property type="entry name" value="SAM_MT_TRM5_TYW2"/>
    <property type="match status" value="1"/>
</dbReference>
<feature type="binding site" evidence="10">
    <location>
        <position position="296"/>
    </location>
    <ligand>
        <name>S-adenosyl-L-methionine</name>
        <dbReference type="ChEBI" id="CHEBI:59789"/>
    </ligand>
</feature>
<dbReference type="GO" id="GO:0002939">
    <property type="term" value="P:tRNA N1-guanine methylation"/>
    <property type="evidence" value="ECO:0007669"/>
    <property type="project" value="EnsemblFungi"/>
</dbReference>
<keyword evidence="7 10" id="KW-0496">Mitochondrion</keyword>
<keyword evidence="4 10" id="KW-0808">Transferase</keyword>
<feature type="binding site" evidence="10">
    <location>
        <begin position="362"/>
        <end position="363"/>
    </location>
    <ligand>
        <name>S-adenosyl-L-methionine</name>
        <dbReference type="ChEBI" id="CHEBI:59789"/>
    </ligand>
</feature>
<evidence type="ECO:0000256" key="3">
    <source>
        <dbReference type="ARBA" id="ARBA00022603"/>
    </source>
</evidence>
<dbReference type="GO" id="GO:0052906">
    <property type="term" value="F:tRNA (guanine(37)-N1)-methyltransferase activity"/>
    <property type="evidence" value="ECO:0007669"/>
    <property type="project" value="UniProtKB-UniRule"/>
</dbReference>
<dbReference type="HAMAP" id="MF_03152">
    <property type="entry name" value="TRM5"/>
    <property type="match status" value="1"/>
</dbReference>
<dbReference type="OrthoDB" id="408788at2759"/>
<dbReference type="VEuPathDB" id="FungiDB:HGUI_00400"/>
<dbReference type="AlphaFoldDB" id="A0A1L0AVQ9"/>
<comment type="subcellular location">
    <subcellularLocation>
        <location evidence="10">Mitochondrion matrix</location>
    </subcellularLocation>
    <subcellularLocation>
        <location evidence="10">Nucleus</location>
    </subcellularLocation>
    <subcellularLocation>
        <location evidence="10">Cytoplasm</location>
    </subcellularLocation>
    <text evidence="10">Predominantly in the mitochondria and in the nucleus.</text>
</comment>
<evidence type="ECO:0000256" key="5">
    <source>
        <dbReference type="ARBA" id="ARBA00022691"/>
    </source>
</evidence>
<proteinExistence type="inferred from homology"/>
<feature type="binding site" evidence="10">
    <location>
        <begin position="334"/>
        <end position="335"/>
    </location>
    <ligand>
        <name>S-adenosyl-L-methionine</name>
        <dbReference type="ChEBI" id="CHEBI:59789"/>
    </ligand>
</feature>
<dbReference type="GO" id="GO:0070901">
    <property type="term" value="P:mitochondrial tRNA methylation"/>
    <property type="evidence" value="ECO:0007669"/>
    <property type="project" value="EnsemblFungi"/>
</dbReference>
<keyword evidence="5 10" id="KW-0949">S-adenosyl-L-methionine</keyword>
<comment type="similarity">
    <text evidence="10">Belongs to the TRM5 / TYW2 family.</text>
</comment>
<protein>
    <recommendedName>
        <fullName evidence="10">tRNA (guanine(37)-N1)-methyltransferase</fullName>
        <ecNumber evidence="10">2.1.1.228</ecNumber>
    </recommendedName>
    <alternativeName>
        <fullName evidence="10">M1G-methyltransferase</fullName>
    </alternativeName>
    <alternativeName>
        <fullName evidence="10">tRNA [GM37] methyltransferase</fullName>
    </alternativeName>
    <alternativeName>
        <fullName evidence="10">tRNA methyltransferase 5</fullName>
    </alternativeName>
</protein>
<dbReference type="FunFam" id="3.30.300.110:FF:000001">
    <property type="entry name" value="tRNA (guanine(37)-N1)-methyltransferase"/>
    <property type="match status" value="1"/>
</dbReference>
<dbReference type="Gene3D" id="3.40.50.150">
    <property type="entry name" value="Vaccinia Virus protein VP39"/>
    <property type="match status" value="1"/>
</dbReference>
<dbReference type="SUPFAM" id="SSF53335">
    <property type="entry name" value="S-adenosyl-L-methionine-dependent methyltransferases"/>
    <property type="match status" value="1"/>
</dbReference>
<dbReference type="PANTHER" id="PTHR23245:SF36">
    <property type="entry name" value="TRNA (GUANINE(37)-N1)-METHYLTRANSFERASE"/>
    <property type="match status" value="1"/>
</dbReference>
<comment type="similarity">
    <text evidence="1">Belongs to the class I-like SAM-binding methyltransferase superfamily. TRM5/TYW2 family.</text>
</comment>
<dbReference type="Gene3D" id="3.30.300.110">
    <property type="entry name" value="Met-10+ protein-like domains"/>
    <property type="match status" value="1"/>
</dbReference>
<dbReference type="InterPro" id="IPR029063">
    <property type="entry name" value="SAM-dependent_MTases_sf"/>
</dbReference>
<evidence type="ECO:0000256" key="1">
    <source>
        <dbReference type="ARBA" id="ARBA00009775"/>
    </source>
</evidence>
<comment type="catalytic activity">
    <reaction evidence="9 10">
        <text>guanosine(37) in tRNA + S-adenosyl-L-methionine = N(1)-methylguanosine(37) in tRNA + S-adenosyl-L-homocysteine + H(+)</text>
        <dbReference type="Rhea" id="RHEA:36899"/>
        <dbReference type="Rhea" id="RHEA-COMP:10145"/>
        <dbReference type="Rhea" id="RHEA-COMP:10147"/>
        <dbReference type="ChEBI" id="CHEBI:15378"/>
        <dbReference type="ChEBI" id="CHEBI:57856"/>
        <dbReference type="ChEBI" id="CHEBI:59789"/>
        <dbReference type="ChEBI" id="CHEBI:73542"/>
        <dbReference type="ChEBI" id="CHEBI:74269"/>
        <dbReference type="EC" id="2.1.1.228"/>
    </reaction>
</comment>
<dbReference type="InterPro" id="IPR025792">
    <property type="entry name" value="tRNA_Gua_MeTrfase_euk"/>
</dbReference>
<keyword evidence="13" id="KW-1185">Reference proteome</keyword>
<evidence type="ECO:0000313" key="12">
    <source>
        <dbReference type="EMBL" id="SGZ38200.1"/>
    </source>
</evidence>
<dbReference type="EMBL" id="FQNF01000005">
    <property type="protein sequence ID" value="SGZ38200.1"/>
    <property type="molecule type" value="Genomic_DNA"/>
</dbReference>
<comment type="function">
    <text evidence="10">Specifically methylates the N1 position of guanosine-37 in various cytoplasmic and mitochondrial tRNAs. Methylation is not dependent on the nature of the nucleoside 5' of the target nucleoside. This is the first step in the biosynthesis of wybutosine (yW), a modified base adjacent to the anticodon of tRNAs and required for accurate decoding.</text>
</comment>
<evidence type="ECO:0000256" key="7">
    <source>
        <dbReference type="ARBA" id="ARBA00023128"/>
    </source>
</evidence>
<evidence type="ECO:0000313" key="13">
    <source>
        <dbReference type="Proteomes" id="UP000183365"/>
    </source>
</evidence>
<organism evidence="12 13">
    <name type="scientific">Hanseniaspora guilliermondii</name>
    <dbReference type="NCBI Taxonomy" id="56406"/>
    <lineage>
        <taxon>Eukaryota</taxon>
        <taxon>Fungi</taxon>
        <taxon>Dikarya</taxon>
        <taxon>Ascomycota</taxon>
        <taxon>Saccharomycotina</taxon>
        <taxon>Saccharomycetes</taxon>
        <taxon>Saccharomycodales</taxon>
        <taxon>Saccharomycodaceae</taxon>
        <taxon>Hanseniaspora</taxon>
    </lineage>
</organism>
<dbReference type="GO" id="GO:0005634">
    <property type="term" value="C:nucleus"/>
    <property type="evidence" value="ECO:0007669"/>
    <property type="project" value="UniProtKB-SubCell"/>
</dbReference>
<dbReference type="Pfam" id="PF02475">
    <property type="entry name" value="TRM5-TYW2_MTfase"/>
    <property type="match status" value="1"/>
</dbReference>
<keyword evidence="2 10" id="KW-0963">Cytoplasm</keyword>
<feature type="domain" description="SAM-dependent methyltransferase TRM5/TYW2-type" evidence="11">
    <location>
        <begin position="187"/>
        <end position="519"/>
    </location>
</feature>
<keyword evidence="3 10" id="KW-0489">Methyltransferase</keyword>
<dbReference type="Pfam" id="PF25133">
    <property type="entry name" value="TYW2_N_2"/>
    <property type="match status" value="1"/>
</dbReference>
<evidence type="ECO:0000256" key="2">
    <source>
        <dbReference type="ARBA" id="ARBA00022490"/>
    </source>
</evidence>